<evidence type="ECO:0000256" key="4">
    <source>
        <dbReference type="ARBA" id="ARBA00023136"/>
    </source>
</evidence>
<dbReference type="InterPro" id="IPR033118">
    <property type="entry name" value="EXPERA"/>
</dbReference>
<dbReference type="PANTHER" id="PTHR31204:SF1">
    <property type="entry name" value="SIGMA INTRACELLULAR RECEPTOR 2"/>
    <property type="match status" value="1"/>
</dbReference>
<evidence type="ECO:0000256" key="2">
    <source>
        <dbReference type="ARBA" id="ARBA00022692"/>
    </source>
</evidence>
<feature type="region of interest" description="Disordered" evidence="6">
    <location>
        <begin position="208"/>
        <end position="235"/>
    </location>
</feature>
<feature type="transmembrane region" description="Helical" evidence="7">
    <location>
        <begin position="97"/>
        <end position="120"/>
    </location>
</feature>
<comment type="caution">
    <text evidence="9">The sequence shown here is derived from an EMBL/GenBank/DDBJ whole genome shotgun (WGS) entry which is preliminary data.</text>
</comment>
<dbReference type="InterPro" id="IPR051987">
    <property type="entry name" value="Sigma-2_receptor-like"/>
</dbReference>
<dbReference type="PROSITE" id="PS51751">
    <property type="entry name" value="EXPERA"/>
    <property type="match status" value="1"/>
</dbReference>
<feature type="transmembrane region" description="Helical" evidence="7">
    <location>
        <begin position="12"/>
        <end position="34"/>
    </location>
</feature>
<keyword evidence="2 5" id="KW-0812">Transmembrane</keyword>
<evidence type="ECO:0000259" key="8">
    <source>
        <dbReference type="PROSITE" id="PS51751"/>
    </source>
</evidence>
<dbReference type="AlphaFoldDB" id="A0A395IHY4"/>
<keyword evidence="4 5" id="KW-0472">Membrane</keyword>
<feature type="domain" description="EXPERA" evidence="8">
    <location>
        <begin position="10"/>
        <end position="145"/>
    </location>
</feature>
<evidence type="ECO:0000256" key="1">
    <source>
        <dbReference type="ARBA" id="ARBA00004141"/>
    </source>
</evidence>
<dbReference type="GO" id="GO:0016020">
    <property type="term" value="C:membrane"/>
    <property type="evidence" value="ECO:0007669"/>
    <property type="project" value="UniProtKB-SubCell"/>
</dbReference>
<keyword evidence="3 5" id="KW-1133">Transmembrane helix</keyword>
<dbReference type="OrthoDB" id="433124at2759"/>
<evidence type="ECO:0000256" key="6">
    <source>
        <dbReference type="SAM" id="MobiDB-lite"/>
    </source>
</evidence>
<evidence type="ECO:0000256" key="5">
    <source>
        <dbReference type="PROSITE-ProRule" id="PRU01087"/>
    </source>
</evidence>
<evidence type="ECO:0000256" key="7">
    <source>
        <dbReference type="SAM" id="Phobius"/>
    </source>
</evidence>
<gene>
    <name evidence="9" type="ORF">DID88_009244</name>
</gene>
<feature type="transmembrane region" description="Helical" evidence="7">
    <location>
        <begin position="132"/>
        <end position="149"/>
    </location>
</feature>
<feature type="compositionally biased region" description="Polar residues" evidence="6">
    <location>
        <begin position="208"/>
        <end position="220"/>
    </location>
</feature>
<name>A0A395IHY4_9HELO</name>
<dbReference type="EMBL" id="QKRW01000063">
    <property type="protein sequence ID" value="RAL58953.1"/>
    <property type="molecule type" value="Genomic_DNA"/>
</dbReference>
<accession>A0A395IHY4</accession>
<dbReference type="PANTHER" id="PTHR31204">
    <property type="entry name" value="SIGMA INTRACELLULAR RECEPTOR 2"/>
    <property type="match status" value="1"/>
</dbReference>
<keyword evidence="10" id="KW-1185">Reference proteome</keyword>
<feature type="transmembrane region" description="Helical" evidence="7">
    <location>
        <begin position="64"/>
        <end position="85"/>
    </location>
</feature>
<dbReference type="Proteomes" id="UP000249056">
    <property type="component" value="Unassembled WGS sequence"/>
</dbReference>
<reference evidence="9 10" key="1">
    <citation type="submission" date="2018-06" db="EMBL/GenBank/DDBJ databases">
        <title>Genome Sequence of the Brown Rot Fungal Pathogen Monilinia fructigena.</title>
        <authorList>
            <person name="Landi L."/>
            <person name="De Miccolis Angelini R.M."/>
            <person name="Pollastro S."/>
            <person name="Abate D."/>
            <person name="Faretra F."/>
            <person name="Romanazzi G."/>
        </authorList>
    </citation>
    <scope>NUCLEOTIDE SEQUENCE [LARGE SCALE GENOMIC DNA]</scope>
    <source>
        <strain evidence="9 10">Mfrg269</strain>
    </source>
</reference>
<dbReference type="Pfam" id="PF05241">
    <property type="entry name" value="EBP"/>
    <property type="match status" value="1"/>
</dbReference>
<dbReference type="GO" id="GO:0005783">
    <property type="term" value="C:endoplasmic reticulum"/>
    <property type="evidence" value="ECO:0007669"/>
    <property type="project" value="TreeGrafter"/>
</dbReference>
<protein>
    <recommendedName>
        <fullName evidence="8">EXPERA domain-containing protein</fullName>
    </recommendedName>
</protein>
<comment type="subcellular location">
    <subcellularLocation>
        <location evidence="1">Membrane</location>
        <topology evidence="1">Multi-pass membrane protein</topology>
    </subcellularLocation>
</comment>
<evidence type="ECO:0000313" key="9">
    <source>
        <dbReference type="EMBL" id="RAL58953.1"/>
    </source>
</evidence>
<evidence type="ECO:0000313" key="10">
    <source>
        <dbReference type="Proteomes" id="UP000249056"/>
    </source>
</evidence>
<evidence type="ECO:0000256" key="3">
    <source>
        <dbReference type="ARBA" id="ARBA00022989"/>
    </source>
</evidence>
<proteinExistence type="predicted"/>
<sequence>MATSIFTRKLDLLYLVYFSTHIPVMFLMDLQALYPPSLTPTFLTSIKNFYITTYNDQFFISPPIYFQLFIWLELLVHVPVSFWAIGGLLRDSPQTPLVLLPYSFEVFLTTLICIHEYLYWPLSPRQKLDLTTLYGPYILLSTIMCIDMYKRLSHFINTHSTKSNIDINTNTKNQHATKKEYLINISHHHLTSPRISSKHAYRSRVHTNQTFKTPLNQSKPSPARASPLGSPLIGA</sequence>
<organism evidence="9 10">
    <name type="scientific">Monilinia fructigena</name>
    <dbReference type="NCBI Taxonomy" id="38457"/>
    <lineage>
        <taxon>Eukaryota</taxon>
        <taxon>Fungi</taxon>
        <taxon>Dikarya</taxon>
        <taxon>Ascomycota</taxon>
        <taxon>Pezizomycotina</taxon>
        <taxon>Leotiomycetes</taxon>
        <taxon>Helotiales</taxon>
        <taxon>Sclerotiniaceae</taxon>
        <taxon>Monilinia</taxon>
    </lineage>
</organism>